<evidence type="ECO:0000313" key="1">
    <source>
        <dbReference type="EMBL" id="MBW82992.1"/>
    </source>
</evidence>
<protein>
    <submittedName>
        <fullName evidence="1">Uncharacterized protein</fullName>
    </submittedName>
</protein>
<organism evidence="1">
    <name type="scientific">Rhizophora mucronata</name>
    <name type="common">Asiatic mangrove</name>
    <dbReference type="NCBI Taxonomy" id="61149"/>
    <lineage>
        <taxon>Eukaryota</taxon>
        <taxon>Viridiplantae</taxon>
        <taxon>Streptophyta</taxon>
        <taxon>Embryophyta</taxon>
        <taxon>Tracheophyta</taxon>
        <taxon>Spermatophyta</taxon>
        <taxon>Magnoliopsida</taxon>
        <taxon>eudicotyledons</taxon>
        <taxon>Gunneridae</taxon>
        <taxon>Pentapetalae</taxon>
        <taxon>rosids</taxon>
        <taxon>fabids</taxon>
        <taxon>Malpighiales</taxon>
        <taxon>Rhizophoraceae</taxon>
        <taxon>Rhizophora</taxon>
    </lineage>
</organism>
<accession>A0A2P2IP62</accession>
<reference evidence="1" key="1">
    <citation type="submission" date="2018-02" db="EMBL/GenBank/DDBJ databases">
        <title>Rhizophora mucronata_Transcriptome.</title>
        <authorList>
            <person name="Meera S.P."/>
            <person name="Sreeshan A."/>
            <person name="Augustine A."/>
        </authorList>
    </citation>
    <scope>NUCLEOTIDE SEQUENCE</scope>
    <source>
        <tissue evidence="1">Leaf</tissue>
    </source>
</reference>
<dbReference type="EMBL" id="GGEC01002509">
    <property type="protein sequence ID" value="MBW82992.1"/>
    <property type="molecule type" value="Transcribed_RNA"/>
</dbReference>
<sequence>MSKTLQSTSYRFVFSKLEDSENGCGMFLWLS</sequence>
<name>A0A2P2IP62_RHIMU</name>
<proteinExistence type="predicted"/>
<dbReference type="AlphaFoldDB" id="A0A2P2IP62"/>